<dbReference type="InterPro" id="IPR002372">
    <property type="entry name" value="PQQ_rpt_dom"/>
</dbReference>
<name>A0AAW6U2H3_9BACT</name>
<dbReference type="EMBL" id="JASCXX010000014">
    <property type="protein sequence ID" value="MDI6449874.1"/>
    <property type="molecule type" value="Genomic_DNA"/>
</dbReference>
<keyword evidence="4" id="KW-1185">Reference proteome</keyword>
<feature type="chain" id="PRO_5043499106" evidence="1">
    <location>
        <begin position="20"/>
        <end position="369"/>
    </location>
</feature>
<gene>
    <name evidence="3" type="ORF">QJ522_12520</name>
</gene>
<dbReference type="InterPro" id="IPR011047">
    <property type="entry name" value="Quinoprotein_ADH-like_sf"/>
</dbReference>
<protein>
    <submittedName>
        <fullName evidence="3">PQQ-binding-like beta-propeller repeat protein</fullName>
    </submittedName>
</protein>
<evidence type="ECO:0000313" key="3">
    <source>
        <dbReference type="EMBL" id="MDI6449874.1"/>
    </source>
</evidence>
<evidence type="ECO:0000256" key="1">
    <source>
        <dbReference type="SAM" id="SignalP"/>
    </source>
</evidence>
<comment type="caution">
    <text evidence="3">The sequence shown here is derived from an EMBL/GenBank/DDBJ whole genome shotgun (WGS) entry which is preliminary data.</text>
</comment>
<accession>A0AAW6U2H3</accession>
<dbReference type="Gene3D" id="2.130.10.10">
    <property type="entry name" value="YVTN repeat-like/Quinoprotein amine dehydrogenase"/>
    <property type="match status" value="2"/>
</dbReference>
<reference evidence="3" key="1">
    <citation type="submission" date="2023-05" db="EMBL/GenBank/DDBJ databases">
        <title>Anaerotaeda fermentans gen. nov., sp. nov., a novel anaerobic planctomycete of the new family within the order Sedimentisphaerales isolated from Taman Peninsula, Russia.</title>
        <authorList>
            <person name="Khomyakova M.A."/>
            <person name="Merkel A.Y."/>
            <person name="Slobodkin A.I."/>
        </authorList>
    </citation>
    <scope>NUCLEOTIDE SEQUENCE</scope>
    <source>
        <strain evidence="3">M17dextr</strain>
    </source>
</reference>
<dbReference type="PANTHER" id="PTHR34512:SF30">
    <property type="entry name" value="OUTER MEMBRANE PROTEIN ASSEMBLY FACTOR BAMB"/>
    <property type="match status" value="1"/>
</dbReference>
<organism evidence="3 4">
    <name type="scientific">Anaerobaca lacustris</name>
    <dbReference type="NCBI Taxonomy" id="3044600"/>
    <lineage>
        <taxon>Bacteria</taxon>
        <taxon>Pseudomonadati</taxon>
        <taxon>Planctomycetota</taxon>
        <taxon>Phycisphaerae</taxon>
        <taxon>Sedimentisphaerales</taxon>
        <taxon>Anaerobacaceae</taxon>
        <taxon>Anaerobaca</taxon>
    </lineage>
</organism>
<dbReference type="Proteomes" id="UP001431776">
    <property type="component" value="Unassembled WGS sequence"/>
</dbReference>
<feature type="signal peptide" evidence="1">
    <location>
        <begin position="1"/>
        <end position="19"/>
    </location>
</feature>
<keyword evidence="1" id="KW-0732">Signal</keyword>
<dbReference type="AlphaFoldDB" id="A0AAW6U2H3"/>
<dbReference type="SUPFAM" id="SSF50998">
    <property type="entry name" value="Quinoprotein alcohol dehydrogenase-like"/>
    <property type="match status" value="1"/>
</dbReference>
<evidence type="ECO:0000259" key="2">
    <source>
        <dbReference type="Pfam" id="PF13360"/>
    </source>
</evidence>
<dbReference type="InterPro" id="IPR015943">
    <property type="entry name" value="WD40/YVTN_repeat-like_dom_sf"/>
</dbReference>
<feature type="domain" description="Pyrrolo-quinoline quinone repeat" evidence="2">
    <location>
        <begin position="48"/>
        <end position="248"/>
    </location>
</feature>
<dbReference type="RefSeq" id="WP_349245284.1">
    <property type="nucleotide sequence ID" value="NZ_JASCXX010000014.1"/>
</dbReference>
<feature type="domain" description="Pyrrolo-quinoline quinone repeat" evidence="2">
    <location>
        <begin position="285"/>
        <end position="363"/>
    </location>
</feature>
<sequence length="369" mass="40394">MGRLVMQKTWLFLAMGLFAVCPATTDGAGGSEWLVSTNLLGPAKLAPVWQTTLPVRQGERLEMVKVLADRLYVRTAENYVWSLDRRTGDIVFSRSIAPAGFPIFGWTAYDDRLITVIDNQVVELDANAGTRRRVSNLNLSIIAPPVRNSELFYVSAADRRLHLFRAEDMVKMRMASADNDSQITSVLAGEDMVVFGTDAGNLVAMATDAPRKLWQFDAPGAMAGPVVRSGSSFFFASKDTCVYRVDASEAGGSSMAWRYQTEAILDREPRVTAAVVYQSAPGRGVTAIGRRSGKALWTLAEGVDLLAEAGNRAYVFTKFNTLVVMDNASGNQVLWVNCADVSYYATNTNDARIYLADQGGRVLCMEPIR</sequence>
<dbReference type="Pfam" id="PF13360">
    <property type="entry name" value="PQQ_2"/>
    <property type="match status" value="2"/>
</dbReference>
<dbReference type="PANTHER" id="PTHR34512">
    <property type="entry name" value="CELL SURFACE PROTEIN"/>
    <property type="match status" value="1"/>
</dbReference>
<evidence type="ECO:0000313" key="4">
    <source>
        <dbReference type="Proteomes" id="UP001431776"/>
    </source>
</evidence>
<proteinExistence type="predicted"/>